<feature type="compositionally biased region" description="Polar residues" evidence="2">
    <location>
        <begin position="39"/>
        <end position="50"/>
    </location>
</feature>
<dbReference type="InterPro" id="IPR043519">
    <property type="entry name" value="NT_sf"/>
</dbReference>
<evidence type="ECO:0000256" key="1">
    <source>
        <dbReference type="ARBA" id="ARBA00010574"/>
    </source>
</evidence>
<evidence type="ECO:0000256" key="2">
    <source>
        <dbReference type="SAM" id="MobiDB-lite"/>
    </source>
</evidence>
<keyword evidence="4" id="KW-1185">Reference proteome</keyword>
<dbReference type="PANTHER" id="PTHR21043">
    <property type="entry name" value="IOJAP SUPERFAMILY ORTHOLOG"/>
    <property type="match status" value="1"/>
</dbReference>
<accession>A0ABD3QTY6</accession>
<dbReference type="Proteomes" id="UP001516023">
    <property type="component" value="Unassembled WGS sequence"/>
</dbReference>
<dbReference type="Pfam" id="PF02410">
    <property type="entry name" value="RsfS"/>
    <property type="match status" value="1"/>
</dbReference>
<dbReference type="NCBIfam" id="TIGR00090">
    <property type="entry name" value="rsfS_iojap_ybeB"/>
    <property type="match status" value="1"/>
</dbReference>
<comment type="caution">
    <text evidence="3">The sequence shown here is derived from an EMBL/GenBank/DDBJ whole genome shotgun (WGS) entry which is preliminary data.</text>
</comment>
<evidence type="ECO:0000313" key="4">
    <source>
        <dbReference type="Proteomes" id="UP001516023"/>
    </source>
</evidence>
<dbReference type="HAMAP" id="MF_01477">
    <property type="entry name" value="Iojap_RsfS"/>
    <property type="match status" value="1"/>
</dbReference>
<sequence>MMDPVSLTPRKMAYLGLTHLMLTSQTTLAFSPAHPFPTPTITSTQLQMSRKGNRNPKFKRSIDSPSYASRRRPQINDVMDSITSPPSFPHSVDPADLPPGSVNDDPLAEFVRAIVRAADMRKASDIVAMRVTKCTSLTNFIVVVSGTSRPQNQAIANSVMKDVEEKFDGKRCLGKGVPEGTADSGWILLDYGEVMVHIMTPKSRLFYDIEGQWKTRGGEYMDLSDVLLDEINKSLTNAENSDASNYANENEKDEISIKERLDLAKEDDPFWS</sequence>
<dbReference type="Gene3D" id="3.30.460.10">
    <property type="entry name" value="Beta Polymerase, domain 2"/>
    <property type="match status" value="1"/>
</dbReference>
<reference evidence="3 4" key="1">
    <citation type="journal article" date="2020" name="G3 (Bethesda)">
        <title>Improved Reference Genome for Cyclotella cryptica CCMP332, a Model for Cell Wall Morphogenesis, Salinity Adaptation, and Lipid Production in Diatoms (Bacillariophyta).</title>
        <authorList>
            <person name="Roberts W.R."/>
            <person name="Downey K.M."/>
            <person name="Ruck E.C."/>
            <person name="Traller J.C."/>
            <person name="Alverson A.J."/>
        </authorList>
    </citation>
    <scope>NUCLEOTIDE SEQUENCE [LARGE SCALE GENOMIC DNA]</scope>
    <source>
        <strain evidence="3 4">CCMP332</strain>
    </source>
</reference>
<proteinExistence type="inferred from homology"/>
<dbReference type="SUPFAM" id="SSF81301">
    <property type="entry name" value="Nucleotidyltransferase"/>
    <property type="match status" value="1"/>
</dbReference>
<dbReference type="AlphaFoldDB" id="A0ABD3QTY6"/>
<dbReference type="PANTHER" id="PTHR21043:SF0">
    <property type="entry name" value="MITOCHONDRIAL ASSEMBLY OF RIBOSOMAL LARGE SUBUNIT PROTEIN 1"/>
    <property type="match status" value="1"/>
</dbReference>
<protein>
    <submittedName>
        <fullName evidence="3">Uncharacterized protein</fullName>
    </submittedName>
</protein>
<organism evidence="3 4">
    <name type="scientific">Cyclotella cryptica</name>
    <dbReference type="NCBI Taxonomy" id="29204"/>
    <lineage>
        <taxon>Eukaryota</taxon>
        <taxon>Sar</taxon>
        <taxon>Stramenopiles</taxon>
        <taxon>Ochrophyta</taxon>
        <taxon>Bacillariophyta</taxon>
        <taxon>Coscinodiscophyceae</taxon>
        <taxon>Thalassiosirophycidae</taxon>
        <taxon>Stephanodiscales</taxon>
        <taxon>Stephanodiscaceae</taxon>
        <taxon>Cyclotella</taxon>
    </lineage>
</organism>
<evidence type="ECO:0000313" key="3">
    <source>
        <dbReference type="EMBL" id="KAL3803704.1"/>
    </source>
</evidence>
<comment type="similarity">
    <text evidence="1">Belongs to the Iojap/RsfS family.</text>
</comment>
<dbReference type="InterPro" id="IPR004394">
    <property type="entry name" value="Iojap/RsfS/C7orf30"/>
</dbReference>
<dbReference type="EMBL" id="JABMIG020000012">
    <property type="protein sequence ID" value="KAL3803704.1"/>
    <property type="molecule type" value="Genomic_DNA"/>
</dbReference>
<gene>
    <name evidence="3" type="ORF">HJC23_003758</name>
</gene>
<name>A0ABD3QTY6_9STRA</name>
<feature type="region of interest" description="Disordered" evidence="2">
    <location>
        <begin position="39"/>
        <end position="93"/>
    </location>
</feature>